<dbReference type="EMBL" id="CAXAMN010001390">
    <property type="protein sequence ID" value="CAK8994094.1"/>
    <property type="molecule type" value="Genomic_DNA"/>
</dbReference>
<accession>A0ABP0HV64</accession>
<dbReference type="Proteomes" id="UP001642484">
    <property type="component" value="Unassembled WGS sequence"/>
</dbReference>
<evidence type="ECO:0000313" key="2">
    <source>
        <dbReference type="EMBL" id="CAK8994094.1"/>
    </source>
</evidence>
<feature type="non-terminal residue" evidence="2">
    <location>
        <position position="1"/>
    </location>
</feature>
<keyword evidence="3" id="KW-1185">Reference proteome</keyword>
<feature type="non-terminal residue" evidence="2">
    <location>
        <position position="57"/>
    </location>
</feature>
<organism evidence="2 3">
    <name type="scientific">Durusdinium trenchii</name>
    <dbReference type="NCBI Taxonomy" id="1381693"/>
    <lineage>
        <taxon>Eukaryota</taxon>
        <taxon>Sar</taxon>
        <taxon>Alveolata</taxon>
        <taxon>Dinophyceae</taxon>
        <taxon>Suessiales</taxon>
        <taxon>Symbiodiniaceae</taxon>
        <taxon>Durusdinium</taxon>
    </lineage>
</organism>
<feature type="compositionally biased region" description="Polar residues" evidence="1">
    <location>
        <begin position="48"/>
        <end position="57"/>
    </location>
</feature>
<name>A0ABP0HV64_9DINO</name>
<comment type="caution">
    <text evidence="2">The sequence shown here is derived from an EMBL/GenBank/DDBJ whole genome shotgun (WGS) entry which is preliminary data.</text>
</comment>
<proteinExistence type="predicted"/>
<evidence type="ECO:0000313" key="3">
    <source>
        <dbReference type="Proteomes" id="UP001642484"/>
    </source>
</evidence>
<protein>
    <submittedName>
        <fullName evidence="2">Uncharacterized protein</fullName>
    </submittedName>
</protein>
<evidence type="ECO:0000256" key="1">
    <source>
        <dbReference type="SAM" id="MobiDB-lite"/>
    </source>
</evidence>
<feature type="region of interest" description="Disordered" evidence="1">
    <location>
        <begin position="35"/>
        <end position="57"/>
    </location>
</feature>
<gene>
    <name evidence="2" type="ORF">CCMP2556_LOCUS3504</name>
</gene>
<feature type="compositionally biased region" description="Basic residues" evidence="1">
    <location>
        <begin position="35"/>
        <end position="47"/>
    </location>
</feature>
<sequence length="57" mass="6382">SASFAKKLFVRTMRGPSTSQTAPCRTTAAPPCARRACRKRSTLRKTIRTGSWQRERG</sequence>
<reference evidence="2 3" key="1">
    <citation type="submission" date="2024-02" db="EMBL/GenBank/DDBJ databases">
        <authorList>
            <person name="Chen Y."/>
            <person name="Shah S."/>
            <person name="Dougan E. K."/>
            <person name="Thang M."/>
            <person name="Chan C."/>
        </authorList>
    </citation>
    <scope>NUCLEOTIDE SEQUENCE [LARGE SCALE GENOMIC DNA]</scope>
</reference>